<evidence type="ECO:0000313" key="3">
    <source>
        <dbReference type="Proteomes" id="UP000659654"/>
    </source>
</evidence>
<dbReference type="Proteomes" id="UP000582659">
    <property type="component" value="Unassembled WGS sequence"/>
</dbReference>
<sequence>MLKKIIKYWRLVTSTVKSWLIEKTWRLYNECSKYFKNASPMPSNYTIRRIEDIQIDDIIRHDLAPLPRTLPPMAFYQPPSVDFFYPLEIMLLLVCILLSFFECGQAFVPTRGLQRIW</sequence>
<name>A0A7I8WMY7_BURXY</name>
<evidence type="ECO:0000256" key="1">
    <source>
        <dbReference type="SAM" id="Phobius"/>
    </source>
</evidence>
<protein>
    <submittedName>
        <fullName evidence="2">(pine wood nematode) hypothetical protein</fullName>
    </submittedName>
</protein>
<keyword evidence="1" id="KW-1133">Transmembrane helix</keyword>
<keyword evidence="1" id="KW-0472">Membrane</keyword>
<accession>A0A7I8WMY7</accession>
<dbReference type="AlphaFoldDB" id="A0A7I8WMY7"/>
<reference evidence="2" key="1">
    <citation type="submission" date="2020-09" db="EMBL/GenBank/DDBJ databases">
        <authorList>
            <person name="Kikuchi T."/>
        </authorList>
    </citation>
    <scope>NUCLEOTIDE SEQUENCE</scope>
    <source>
        <strain evidence="2">Ka4C1</strain>
    </source>
</reference>
<dbReference type="Proteomes" id="UP000659654">
    <property type="component" value="Unassembled WGS sequence"/>
</dbReference>
<comment type="caution">
    <text evidence="2">The sequence shown here is derived from an EMBL/GenBank/DDBJ whole genome shotgun (WGS) entry which is preliminary data.</text>
</comment>
<evidence type="ECO:0000313" key="2">
    <source>
        <dbReference type="EMBL" id="CAD5213356.1"/>
    </source>
</evidence>
<dbReference type="EMBL" id="CAJFDI010000002">
    <property type="protein sequence ID" value="CAD5213356.1"/>
    <property type="molecule type" value="Genomic_DNA"/>
</dbReference>
<dbReference type="EMBL" id="CAJFCV020000002">
    <property type="protein sequence ID" value="CAG9092417.1"/>
    <property type="molecule type" value="Genomic_DNA"/>
</dbReference>
<keyword evidence="3" id="KW-1185">Reference proteome</keyword>
<gene>
    <name evidence="2" type="ORF">BXYJ_LOCUS2989</name>
</gene>
<proteinExistence type="predicted"/>
<keyword evidence="1" id="KW-0812">Transmembrane</keyword>
<feature type="transmembrane region" description="Helical" evidence="1">
    <location>
        <begin position="83"/>
        <end position="101"/>
    </location>
</feature>
<organism evidence="2 3">
    <name type="scientific">Bursaphelenchus xylophilus</name>
    <name type="common">Pinewood nematode worm</name>
    <name type="synonym">Aphelenchoides xylophilus</name>
    <dbReference type="NCBI Taxonomy" id="6326"/>
    <lineage>
        <taxon>Eukaryota</taxon>
        <taxon>Metazoa</taxon>
        <taxon>Ecdysozoa</taxon>
        <taxon>Nematoda</taxon>
        <taxon>Chromadorea</taxon>
        <taxon>Rhabditida</taxon>
        <taxon>Tylenchina</taxon>
        <taxon>Tylenchomorpha</taxon>
        <taxon>Aphelenchoidea</taxon>
        <taxon>Aphelenchoididae</taxon>
        <taxon>Bursaphelenchus</taxon>
    </lineage>
</organism>